<name>A0AA39W3G6_ACESA</name>
<organism evidence="4 5">
    <name type="scientific">Acer saccharum</name>
    <name type="common">Sugar maple</name>
    <dbReference type="NCBI Taxonomy" id="4024"/>
    <lineage>
        <taxon>Eukaryota</taxon>
        <taxon>Viridiplantae</taxon>
        <taxon>Streptophyta</taxon>
        <taxon>Embryophyta</taxon>
        <taxon>Tracheophyta</taxon>
        <taxon>Spermatophyta</taxon>
        <taxon>Magnoliopsida</taxon>
        <taxon>eudicotyledons</taxon>
        <taxon>Gunneridae</taxon>
        <taxon>Pentapetalae</taxon>
        <taxon>rosids</taxon>
        <taxon>malvids</taxon>
        <taxon>Sapindales</taxon>
        <taxon>Sapindaceae</taxon>
        <taxon>Hippocastanoideae</taxon>
        <taxon>Acereae</taxon>
        <taxon>Acer</taxon>
    </lineage>
</organism>
<evidence type="ECO:0000259" key="3">
    <source>
        <dbReference type="PROSITE" id="PS50011"/>
    </source>
</evidence>
<dbReference type="AlphaFoldDB" id="A0AA39W3G6"/>
<keyword evidence="1" id="KW-0547">Nucleotide-binding</keyword>
<dbReference type="SUPFAM" id="SSF56112">
    <property type="entry name" value="Protein kinase-like (PK-like)"/>
    <property type="match status" value="1"/>
</dbReference>
<dbReference type="PROSITE" id="PS50011">
    <property type="entry name" value="PROTEIN_KINASE_DOM"/>
    <property type="match status" value="1"/>
</dbReference>
<dbReference type="GO" id="GO:0007166">
    <property type="term" value="P:cell surface receptor signaling pathway"/>
    <property type="evidence" value="ECO:0007669"/>
    <property type="project" value="InterPro"/>
</dbReference>
<keyword evidence="5" id="KW-1185">Reference proteome</keyword>
<evidence type="ECO:0000256" key="2">
    <source>
        <dbReference type="ARBA" id="ARBA00022840"/>
    </source>
</evidence>
<comment type="caution">
    <text evidence="4">The sequence shown here is derived from an EMBL/GenBank/DDBJ whole genome shotgun (WGS) entry which is preliminary data.</text>
</comment>
<dbReference type="Proteomes" id="UP001168877">
    <property type="component" value="Unassembled WGS sequence"/>
</dbReference>
<dbReference type="InterPro" id="IPR001245">
    <property type="entry name" value="Ser-Thr/Tyr_kinase_cat_dom"/>
</dbReference>
<protein>
    <recommendedName>
        <fullName evidence="3">Protein kinase domain-containing protein</fullName>
    </recommendedName>
</protein>
<dbReference type="GO" id="GO:0005886">
    <property type="term" value="C:plasma membrane"/>
    <property type="evidence" value="ECO:0007669"/>
    <property type="project" value="TreeGrafter"/>
</dbReference>
<sequence length="343" mass="39632">MGACCLKISKQYGEKGERKKFLKKDRASQLKELIASSKRKHNRSIQIFSAKELKTATNNYSYPLSFIRNDGYYKLYKGYLKDQAISVMKFTKNGLEAYQQCCNNIVYAFHMNHMNVIKLIGCCLQTRIPILVFEAVGYGTLADRIHYRRQPFFDRLLWTKRLNIAVEIANAMSYLHDGFPRPVISRSITLPNILFDEQGVVKLFDFTLATFIPEDETHVNDGVRATMRYIAPEYAMTDDFNEKCDVYNFGVILLQLLIGQEKMESSDYERIILREGLEKCLGNNKFIEILDPIIVEDGLCLTKKKQLKDFIALALKCTSEPPEDRPTMNDVAQQIRKMYQSCI</sequence>
<dbReference type="Gene3D" id="1.10.510.10">
    <property type="entry name" value="Transferase(Phosphotransferase) domain 1"/>
    <property type="match status" value="1"/>
</dbReference>
<dbReference type="InterPro" id="IPR000719">
    <property type="entry name" value="Prot_kinase_dom"/>
</dbReference>
<proteinExistence type="predicted"/>
<dbReference type="Pfam" id="PF07714">
    <property type="entry name" value="PK_Tyr_Ser-Thr"/>
    <property type="match status" value="1"/>
</dbReference>
<gene>
    <name evidence="4" type="ORF">LWI29_034109</name>
</gene>
<keyword evidence="2" id="KW-0067">ATP-binding</keyword>
<feature type="domain" description="Protein kinase" evidence="3">
    <location>
        <begin position="61"/>
        <end position="339"/>
    </location>
</feature>
<dbReference type="GO" id="GO:0005524">
    <property type="term" value="F:ATP binding"/>
    <property type="evidence" value="ECO:0007669"/>
    <property type="project" value="UniProtKB-KW"/>
</dbReference>
<accession>A0AA39W3G6</accession>
<evidence type="ECO:0000256" key="1">
    <source>
        <dbReference type="ARBA" id="ARBA00022741"/>
    </source>
</evidence>
<dbReference type="InterPro" id="IPR011009">
    <property type="entry name" value="Kinase-like_dom_sf"/>
</dbReference>
<dbReference type="EMBL" id="JAUESC010000003">
    <property type="protein sequence ID" value="KAK0602502.1"/>
    <property type="molecule type" value="Genomic_DNA"/>
</dbReference>
<evidence type="ECO:0000313" key="5">
    <source>
        <dbReference type="Proteomes" id="UP001168877"/>
    </source>
</evidence>
<evidence type="ECO:0000313" key="4">
    <source>
        <dbReference type="EMBL" id="KAK0602502.1"/>
    </source>
</evidence>
<dbReference type="PANTHER" id="PTHR27005">
    <property type="entry name" value="WALL-ASSOCIATED RECEPTOR KINASE-LIKE 21"/>
    <property type="match status" value="1"/>
</dbReference>
<reference evidence="4" key="1">
    <citation type="journal article" date="2022" name="Plant J.">
        <title>Strategies of tolerance reflected in two North American maple genomes.</title>
        <authorList>
            <person name="McEvoy S.L."/>
            <person name="Sezen U.U."/>
            <person name="Trouern-Trend A."/>
            <person name="McMahon S.M."/>
            <person name="Schaberg P.G."/>
            <person name="Yang J."/>
            <person name="Wegrzyn J.L."/>
            <person name="Swenson N.G."/>
        </authorList>
    </citation>
    <scope>NUCLEOTIDE SEQUENCE</scope>
    <source>
        <strain evidence="4">NS2018</strain>
    </source>
</reference>
<dbReference type="Gene3D" id="3.30.200.20">
    <property type="entry name" value="Phosphorylase Kinase, domain 1"/>
    <property type="match status" value="1"/>
</dbReference>
<reference evidence="4" key="2">
    <citation type="submission" date="2023-06" db="EMBL/GenBank/DDBJ databases">
        <authorList>
            <person name="Swenson N.G."/>
            <person name="Wegrzyn J.L."/>
            <person name="Mcevoy S.L."/>
        </authorList>
    </citation>
    <scope>NUCLEOTIDE SEQUENCE</scope>
    <source>
        <strain evidence="4">NS2018</strain>
        <tissue evidence="4">Leaf</tissue>
    </source>
</reference>
<dbReference type="InterPro" id="IPR045274">
    <property type="entry name" value="WAK-like"/>
</dbReference>
<dbReference type="PANTHER" id="PTHR27005:SF467">
    <property type="entry name" value="PROTEIN KINASE, PUTATIVE-RELATED"/>
    <property type="match status" value="1"/>
</dbReference>
<dbReference type="GO" id="GO:0004674">
    <property type="term" value="F:protein serine/threonine kinase activity"/>
    <property type="evidence" value="ECO:0007669"/>
    <property type="project" value="TreeGrafter"/>
</dbReference>